<evidence type="ECO:0008006" key="5">
    <source>
        <dbReference type="Google" id="ProtNLM"/>
    </source>
</evidence>
<comment type="caution">
    <text evidence="3">The sequence shown here is derived from an EMBL/GenBank/DDBJ whole genome shotgun (WGS) entry which is preliminary data.</text>
</comment>
<dbReference type="Proteomes" id="UP001222027">
    <property type="component" value="Unassembled WGS sequence"/>
</dbReference>
<organism evidence="3 4">
    <name type="scientific">Ensete ventricosum</name>
    <name type="common">Abyssinian banana</name>
    <name type="synonym">Musa ensete</name>
    <dbReference type="NCBI Taxonomy" id="4639"/>
    <lineage>
        <taxon>Eukaryota</taxon>
        <taxon>Viridiplantae</taxon>
        <taxon>Streptophyta</taxon>
        <taxon>Embryophyta</taxon>
        <taxon>Tracheophyta</taxon>
        <taxon>Spermatophyta</taxon>
        <taxon>Magnoliopsida</taxon>
        <taxon>Liliopsida</taxon>
        <taxon>Zingiberales</taxon>
        <taxon>Musaceae</taxon>
        <taxon>Ensete</taxon>
    </lineage>
</organism>
<name>A0AAV8QF48_ENSVE</name>
<keyword evidence="1" id="KW-0802">TPR repeat</keyword>
<keyword evidence="4" id="KW-1185">Reference proteome</keyword>
<feature type="repeat" description="TPR" evidence="1">
    <location>
        <begin position="120"/>
        <end position="153"/>
    </location>
</feature>
<dbReference type="SUPFAM" id="SSF48452">
    <property type="entry name" value="TPR-like"/>
    <property type="match status" value="2"/>
</dbReference>
<feature type="region of interest" description="Disordered" evidence="2">
    <location>
        <begin position="1"/>
        <end position="48"/>
    </location>
</feature>
<protein>
    <recommendedName>
        <fullName evidence="5">UDP-N-acetylglucosamine--peptide N-acetylglucosaminyltransferase SPINDLY</fullName>
    </recommendedName>
</protein>
<dbReference type="Pfam" id="PF14559">
    <property type="entry name" value="TPR_19"/>
    <property type="match status" value="1"/>
</dbReference>
<dbReference type="EMBL" id="JAQQAF010000008">
    <property type="protein sequence ID" value="KAJ8467424.1"/>
    <property type="molecule type" value="Genomic_DNA"/>
</dbReference>
<reference evidence="3 4" key="1">
    <citation type="submission" date="2022-12" db="EMBL/GenBank/DDBJ databases">
        <title>Chromosome-scale assembly of the Ensete ventricosum genome.</title>
        <authorList>
            <person name="Dussert Y."/>
            <person name="Stocks J."/>
            <person name="Wendawek A."/>
            <person name="Woldeyes F."/>
            <person name="Nichols R.A."/>
            <person name="Borrell J.S."/>
        </authorList>
    </citation>
    <scope>NUCLEOTIDE SEQUENCE [LARGE SCALE GENOMIC DNA]</scope>
    <source>
        <strain evidence="4">cv. Maze</strain>
        <tissue evidence="3">Seeds</tissue>
    </source>
</reference>
<dbReference type="SMART" id="SM00028">
    <property type="entry name" value="TPR"/>
    <property type="match status" value="8"/>
</dbReference>
<dbReference type="InterPro" id="IPR019734">
    <property type="entry name" value="TPR_rpt"/>
</dbReference>
<dbReference type="Pfam" id="PF13424">
    <property type="entry name" value="TPR_12"/>
    <property type="match status" value="1"/>
</dbReference>
<feature type="repeat" description="TPR" evidence="1">
    <location>
        <begin position="566"/>
        <end position="599"/>
    </location>
</feature>
<feature type="repeat" description="TPR" evidence="1">
    <location>
        <begin position="333"/>
        <end position="366"/>
    </location>
</feature>
<accession>A0AAV8QF48</accession>
<dbReference type="Pfam" id="PF13181">
    <property type="entry name" value="TPR_8"/>
    <property type="match status" value="2"/>
</dbReference>
<dbReference type="PANTHER" id="PTHR45523:SF1">
    <property type="entry name" value="TETRATRICOPEPTIDE REPEAT (TPR)-CONTAINING PROTEIN"/>
    <property type="match status" value="1"/>
</dbReference>
<evidence type="ECO:0000256" key="2">
    <source>
        <dbReference type="SAM" id="MobiDB-lite"/>
    </source>
</evidence>
<dbReference type="Gene3D" id="1.25.40.10">
    <property type="entry name" value="Tetratricopeptide repeat domain"/>
    <property type="match status" value="5"/>
</dbReference>
<feature type="repeat" description="TPR" evidence="1">
    <location>
        <begin position="532"/>
        <end position="565"/>
    </location>
</feature>
<evidence type="ECO:0000256" key="1">
    <source>
        <dbReference type="PROSITE-ProRule" id="PRU00339"/>
    </source>
</evidence>
<evidence type="ECO:0000313" key="3">
    <source>
        <dbReference type="EMBL" id="KAJ8467424.1"/>
    </source>
</evidence>
<dbReference type="InterPro" id="IPR011990">
    <property type="entry name" value="TPR-like_helical_dom_sf"/>
</dbReference>
<feature type="repeat" description="TPR" evidence="1">
    <location>
        <begin position="210"/>
        <end position="243"/>
    </location>
</feature>
<dbReference type="PROSITE" id="PS50005">
    <property type="entry name" value="TPR"/>
    <property type="match status" value="5"/>
</dbReference>
<evidence type="ECO:0000313" key="4">
    <source>
        <dbReference type="Proteomes" id="UP001222027"/>
    </source>
</evidence>
<dbReference type="AlphaFoldDB" id="A0AAV8QF48"/>
<gene>
    <name evidence="3" type="ORF">OPV22_029976</name>
</gene>
<sequence length="648" mass="71321">MSESQPAANGEPVVGENQAKPEEVMKRPPSRPVIIADLNVDPPESDGEDCVLDSVPHSVPRNSMDESSTVNSAVIIRDSDIIDGEDLDQQCQGVSVSREEKVSSLKAGLVHMARKMPKNAHTHFVLGLMYQRLGQPQKAVLAFEKSTEILQKDEEEIQRTDLLSLVLIHHAQCLLLANAGDSSEKELEADELEEILVKLKLSVESDAKQAAFWNTLGLLLLRTGRLQSAISVLSSLLAIVPDYLDSLANLGIAYLQSGNLEYSAKCFQNLLLKDQNHPAALMNYATLLLCKYASIIPGPGANAGEGALVHQVEATTVAKECLLVAVKADPRAGPLWVNLANSYYVSGDHRSAKKCLEKAANLEPIQMSTRYAIAVHRIKDVERTQDSREQLSWAANEMASILKEGDPAIIDIPIAWAGLAMAHRAQHEIASAFGSGQMDLDEADERALYTLKQAIEEDPNDAIQWHQLGLHSLCTMQFKASVKFLKAAVARSRECSFAWSNLGIALQLTDDPSSAELVYKKALSFAANQHAHAILSNLGNLYRRQKRFHDAKAIFAKSLELCPGYAPAYNNLGLVYVAESLWEEAKTCFEKALQIIWWHLSMVLETTIRTGNSAPVKKYQPRVAGRNSLLIFDSQHNLVGCTEVDVYW</sequence>
<dbReference type="PANTHER" id="PTHR45523">
    <property type="entry name" value="TETRATRICOPEPTIDE REPEAT (TPR)-CONTAINING PROTEIN-RELATED"/>
    <property type="match status" value="1"/>
</dbReference>
<proteinExistence type="predicted"/>